<comment type="caution">
    <text evidence="2">The sequence shown here is derived from an EMBL/GenBank/DDBJ whole genome shotgun (WGS) entry which is preliminary data.</text>
</comment>
<reference evidence="2 3" key="1">
    <citation type="journal article" date="2012" name="Genome Biol.">
        <title>Genome and low-iron response of an oceanic diatom adapted to chronic iron limitation.</title>
        <authorList>
            <person name="Lommer M."/>
            <person name="Specht M."/>
            <person name="Roy A.S."/>
            <person name="Kraemer L."/>
            <person name="Andreson R."/>
            <person name="Gutowska M.A."/>
            <person name="Wolf J."/>
            <person name="Bergner S.V."/>
            <person name="Schilhabel M.B."/>
            <person name="Klostermeier U.C."/>
            <person name="Beiko R.G."/>
            <person name="Rosenstiel P."/>
            <person name="Hippler M."/>
            <person name="Laroche J."/>
        </authorList>
    </citation>
    <scope>NUCLEOTIDE SEQUENCE [LARGE SCALE GENOMIC DNA]</scope>
    <source>
        <strain evidence="2 3">CCMP1005</strain>
    </source>
</reference>
<dbReference type="OrthoDB" id="539419at2759"/>
<feature type="compositionally biased region" description="Basic and acidic residues" evidence="1">
    <location>
        <begin position="7"/>
        <end position="17"/>
    </location>
</feature>
<organism evidence="2 3">
    <name type="scientific">Thalassiosira oceanica</name>
    <name type="common">Marine diatom</name>
    <dbReference type="NCBI Taxonomy" id="159749"/>
    <lineage>
        <taxon>Eukaryota</taxon>
        <taxon>Sar</taxon>
        <taxon>Stramenopiles</taxon>
        <taxon>Ochrophyta</taxon>
        <taxon>Bacillariophyta</taxon>
        <taxon>Coscinodiscophyceae</taxon>
        <taxon>Thalassiosirophycidae</taxon>
        <taxon>Thalassiosirales</taxon>
        <taxon>Thalassiosiraceae</taxon>
        <taxon>Thalassiosira</taxon>
    </lineage>
</organism>
<feature type="region of interest" description="Disordered" evidence="1">
    <location>
        <begin position="76"/>
        <end position="105"/>
    </location>
</feature>
<name>K0SXT3_THAOC</name>
<dbReference type="InterPro" id="IPR014955">
    <property type="entry name" value="DUF1826"/>
</dbReference>
<proteinExistence type="predicted"/>
<gene>
    <name evidence="2" type="ORF">THAOC_07364</name>
</gene>
<keyword evidence="3" id="KW-1185">Reference proteome</keyword>
<evidence type="ECO:0000313" key="2">
    <source>
        <dbReference type="EMBL" id="EJK71218.1"/>
    </source>
</evidence>
<evidence type="ECO:0000313" key="3">
    <source>
        <dbReference type="Proteomes" id="UP000266841"/>
    </source>
</evidence>
<sequence length="337" mass="36498">MADDAPEDSKIDGDIAKASRPTFASLEESARRAEAKGVYFNRGPHPFAKVIESWLEDKDEDDYEFGELAVAQVQVAPEADDRADDAGSPPVNTNMTDDAGSPPVNTNMTDDITDAVLEDIKEACAHLTSVLPHSFRSAVADDAIALASMCTSLNPKVPWLTFRLEIVQNNACVRWHQDVYCGRCIITYVGPGTCAASDRDVDWDSIAKEGDNTDCVLGDKTEQMSTNAVLLMKGSGWPGIRGEGLTHRAPNCCENGTECGDGSSNPKRLILVSRSGCTTPLSPVPTDEGEEARRSGSYVHVISTYVPPILIPPHSQVNCSRNCATAQTREDKEKHRM</sequence>
<feature type="region of interest" description="Disordered" evidence="1">
    <location>
        <begin position="1"/>
        <end position="26"/>
    </location>
</feature>
<protein>
    <submittedName>
        <fullName evidence="2">Uncharacterized protein</fullName>
    </submittedName>
</protein>
<dbReference type="AlphaFoldDB" id="K0SXT3"/>
<dbReference type="Pfam" id="PF08856">
    <property type="entry name" value="DUF1826"/>
    <property type="match status" value="1"/>
</dbReference>
<accession>K0SXT3</accession>
<evidence type="ECO:0000256" key="1">
    <source>
        <dbReference type="SAM" id="MobiDB-lite"/>
    </source>
</evidence>
<dbReference type="Proteomes" id="UP000266841">
    <property type="component" value="Unassembled WGS sequence"/>
</dbReference>
<dbReference type="EMBL" id="AGNL01007495">
    <property type="protein sequence ID" value="EJK71218.1"/>
    <property type="molecule type" value="Genomic_DNA"/>
</dbReference>